<evidence type="ECO:0000256" key="8">
    <source>
        <dbReference type="ARBA" id="ARBA00023239"/>
    </source>
</evidence>
<dbReference type="EC" id="4.1.1.65" evidence="12"/>
<name>A0A6I3LBH3_9FLAO</name>
<dbReference type="EMBL" id="WMJX01000002">
    <property type="protein sequence ID" value="MTG96809.1"/>
    <property type="molecule type" value="Genomic_DNA"/>
</dbReference>
<keyword evidence="11" id="KW-0812">Transmembrane</keyword>
<dbReference type="Proteomes" id="UP000438760">
    <property type="component" value="Unassembled WGS sequence"/>
</dbReference>
<keyword evidence="3" id="KW-0210">Decarboxylase</keyword>
<comment type="caution">
    <text evidence="12">The sequence shown here is derived from an EMBL/GenBank/DDBJ whole genome shotgun (WGS) entry which is preliminary data.</text>
</comment>
<evidence type="ECO:0000256" key="5">
    <source>
        <dbReference type="ARBA" id="ARBA00023136"/>
    </source>
</evidence>
<evidence type="ECO:0000313" key="12">
    <source>
        <dbReference type="EMBL" id="MTG96809.1"/>
    </source>
</evidence>
<keyword evidence="6" id="KW-0865">Zymogen</keyword>
<protein>
    <submittedName>
        <fullName evidence="12">Phosphatidylserine decarboxylase family protein</fullName>
        <ecNumber evidence="12">4.1.1.65</ecNumber>
    </submittedName>
</protein>
<gene>
    <name evidence="12" type="ORF">GJV76_01395</name>
</gene>
<dbReference type="AlphaFoldDB" id="A0A6I3LBH3"/>
<accession>A0A6I3LBH3</accession>
<dbReference type="GO" id="GO:0004609">
    <property type="term" value="F:phosphatidylserine decarboxylase activity"/>
    <property type="evidence" value="ECO:0007669"/>
    <property type="project" value="UniProtKB-EC"/>
</dbReference>
<keyword evidence="9" id="KW-1208">Phospholipid metabolism</keyword>
<evidence type="ECO:0000256" key="2">
    <source>
        <dbReference type="ARBA" id="ARBA00022516"/>
    </source>
</evidence>
<organism evidence="12 13">
    <name type="scientific">Myroides albus</name>
    <dbReference type="NCBI Taxonomy" id="2562892"/>
    <lineage>
        <taxon>Bacteria</taxon>
        <taxon>Pseudomonadati</taxon>
        <taxon>Bacteroidota</taxon>
        <taxon>Flavobacteriia</taxon>
        <taxon>Flavobacteriales</taxon>
        <taxon>Flavobacteriaceae</taxon>
        <taxon>Myroides</taxon>
    </lineage>
</organism>
<keyword evidence="4" id="KW-0443">Lipid metabolism</keyword>
<dbReference type="Pfam" id="PF02666">
    <property type="entry name" value="PS_Dcarbxylase"/>
    <property type="match status" value="1"/>
</dbReference>
<evidence type="ECO:0000256" key="9">
    <source>
        <dbReference type="ARBA" id="ARBA00023264"/>
    </source>
</evidence>
<evidence type="ECO:0000256" key="10">
    <source>
        <dbReference type="ARBA" id="ARBA00023317"/>
    </source>
</evidence>
<evidence type="ECO:0000256" key="4">
    <source>
        <dbReference type="ARBA" id="ARBA00023098"/>
    </source>
</evidence>
<keyword evidence="2" id="KW-0444">Lipid biosynthesis</keyword>
<keyword evidence="13" id="KW-1185">Reference proteome</keyword>
<evidence type="ECO:0000256" key="6">
    <source>
        <dbReference type="ARBA" id="ARBA00023145"/>
    </source>
</evidence>
<dbReference type="OrthoDB" id="9790893at2"/>
<keyword evidence="7" id="KW-0594">Phospholipid biosynthesis</keyword>
<dbReference type="InterPro" id="IPR033175">
    <property type="entry name" value="PSD-A"/>
</dbReference>
<proteinExistence type="predicted"/>
<evidence type="ECO:0000256" key="11">
    <source>
        <dbReference type="SAM" id="Phobius"/>
    </source>
</evidence>
<keyword evidence="1" id="KW-1003">Cell membrane</keyword>
<keyword evidence="5 11" id="KW-0472">Membrane</keyword>
<dbReference type="GO" id="GO:0008654">
    <property type="term" value="P:phospholipid biosynthetic process"/>
    <property type="evidence" value="ECO:0007669"/>
    <property type="project" value="UniProtKB-KW"/>
</dbReference>
<evidence type="ECO:0000256" key="3">
    <source>
        <dbReference type="ARBA" id="ARBA00022793"/>
    </source>
</evidence>
<evidence type="ECO:0000313" key="13">
    <source>
        <dbReference type="Proteomes" id="UP000438760"/>
    </source>
</evidence>
<evidence type="ECO:0000256" key="1">
    <source>
        <dbReference type="ARBA" id="ARBA00022475"/>
    </source>
</evidence>
<keyword evidence="11" id="KW-1133">Transmembrane helix</keyword>
<keyword evidence="10" id="KW-0670">Pyruvate</keyword>
<dbReference type="PANTHER" id="PTHR35809:SF1">
    <property type="entry name" value="ARCHAETIDYLSERINE DECARBOXYLASE PROENZYME-RELATED"/>
    <property type="match status" value="1"/>
</dbReference>
<keyword evidence="8 12" id="KW-0456">Lyase</keyword>
<dbReference type="RefSeq" id="WP_155090864.1">
    <property type="nucleotide sequence ID" value="NZ_CP102754.1"/>
</dbReference>
<evidence type="ECO:0000256" key="7">
    <source>
        <dbReference type="ARBA" id="ARBA00023209"/>
    </source>
</evidence>
<dbReference type="NCBIfam" id="NF003678">
    <property type="entry name" value="PRK05305.1-2"/>
    <property type="match status" value="1"/>
</dbReference>
<feature type="transmembrane region" description="Helical" evidence="11">
    <location>
        <begin position="33"/>
        <end position="55"/>
    </location>
</feature>
<feature type="transmembrane region" description="Helical" evidence="11">
    <location>
        <begin position="7"/>
        <end position="27"/>
    </location>
</feature>
<sequence length="220" mass="24588">MRIHKEGTGSISLSVCIFIAVNSLLFLCLPSSWWILQYAILLMTLVAMSLVVYFFRIPSRVLAEDDNLILAPCDGKVVVIEEVEPDEYFTEKRLQISVFMSVLNVHVNRNPITGEVVYSQYHPGKHLVAWHPKSSLLNERHTVVLKHKNGQEVLAKQIAGALAKRIVNYLHVGGVATQSEELGFIKFGSRVDLLLPIDTIVNVKLGDCVQSGITPLAKWK</sequence>
<dbReference type="InterPro" id="IPR003817">
    <property type="entry name" value="PS_Dcarbxylase"/>
</dbReference>
<reference evidence="12 13" key="1">
    <citation type="submission" date="2019-11" db="EMBL/GenBank/DDBJ databases">
        <title>Genome of Strain BIT-d1.</title>
        <authorList>
            <person name="Yang Y."/>
        </authorList>
    </citation>
    <scope>NUCLEOTIDE SEQUENCE [LARGE SCALE GENOMIC DNA]</scope>
    <source>
        <strain evidence="12 13">BIT-d1</strain>
    </source>
</reference>
<dbReference type="PANTHER" id="PTHR35809">
    <property type="entry name" value="ARCHAETIDYLSERINE DECARBOXYLASE PROENZYME-RELATED"/>
    <property type="match status" value="1"/>
</dbReference>